<reference evidence="2 3" key="2">
    <citation type="submission" date="2019-01" db="EMBL/GenBank/DDBJ databases">
        <title>The decoding of complex shrimp genome reveals the adaptation for benthos swimmer, frequently molting mechanism and breeding impact on genome.</title>
        <authorList>
            <person name="Sun Y."/>
            <person name="Gao Y."/>
            <person name="Yu Y."/>
        </authorList>
    </citation>
    <scope>NUCLEOTIDE SEQUENCE [LARGE SCALE GENOMIC DNA]</scope>
    <source>
        <tissue evidence="2">Muscle</tissue>
    </source>
</reference>
<feature type="region of interest" description="Disordered" evidence="1">
    <location>
        <begin position="181"/>
        <end position="209"/>
    </location>
</feature>
<evidence type="ECO:0000313" key="2">
    <source>
        <dbReference type="EMBL" id="ROT74469.1"/>
    </source>
</evidence>
<protein>
    <submittedName>
        <fullName evidence="2">Uncharacterized protein</fullName>
    </submittedName>
</protein>
<feature type="region of interest" description="Disordered" evidence="1">
    <location>
        <begin position="19"/>
        <end position="112"/>
    </location>
</feature>
<proteinExistence type="predicted"/>
<gene>
    <name evidence="2" type="ORF">C7M84_007039</name>
</gene>
<feature type="compositionally biased region" description="Polar residues" evidence="1">
    <location>
        <begin position="265"/>
        <end position="289"/>
    </location>
</feature>
<dbReference type="Proteomes" id="UP000283509">
    <property type="component" value="Unassembled WGS sequence"/>
</dbReference>
<accession>A0A3R7PR59</accession>
<reference evidence="2 3" key="1">
    <citation type="submission" date="2018-04" db="EMBL/GenBank/DDBJ databases">
        <authorList>
            <person name="Zhang X."/>
            <person name="Yuan J."/>
            <person name="Li F."/>
            <person name="Xiang J."/>
        </authorList>
    </citation>
    <scope>NUCLEOTIDE SEQUENCE [LARGE SCALE GENOMIC DNA]</scope>
    <source>
        <tissue evidence="2">Muscle</tissue>
    </source>
</reference>
<sequence>MTIPSEAASFMKTSLIAPYLTGDPHSHRLHSPQQTRGSPVEEPPARGSPIEGPLSKRFPNRKKTRGSPKGESPDTGFPNRKNPKARGSPKGESPSEDPSSSSNRLPNSFHNIIKLATNEDRLSKAWTFNSKSRLPARSSTTTSSSEEPVTEFSEAAHFPQNVALTNFPKRVASSYNSPEIQAPQKYFSPSSRRPNNPLPPQNRLPNSLIPRTADPLLAFSPKQEVPKHHFPPTPYHSSHNFPETQAPYQLSLEAPTRPLPVLPRNSHNFPQTQAPHHNFPQTQTPTNQDPLEAPSPLPVLPRSSHNFPQTQALSLEAPTSPLPVIPRSSYNSPRHELPTRNQGKAHPLPLFPIPSLIPYPFLATSSHLLSSPCLSFFYPFA</sequence>
<name>A0A3R7PR59_PENVA</name>
<comment type="caution">
    <text evidence="2">The sequence shown here is derived from an EMBL/GenBank/DDBJ whole genome shotgun (WGS) entry which is preliminary data.</text>
</comment>
<evidence type="ECO:0000256" key="1">
    <source>
        <dbReference type="SAM" id="MobiDB-lite"/>
    </source>
</evidence>
<dbReference type="AlphaFoldDB" id="A0A3R7PR59"/>
<organism evidence="2 3">
    <name type="scientific">Penaeus vannamei</name>
    <name type="common">Whiteleg shrimp</name>
    <name type="synonym">Litopenaeus vannamei</name>
    <dbReference type="NCBI Taxonomy" id="6689"/>
    <lineage>
        <taxon>Eukaryota</taxon>
        <taxon>Metazoa</taxon>
        <taxon>Ecdysozoa</taxon>
        <taxon>Arthropoda</taxon>
        <taxon>Crustacea</taxon>
        <taxon>Multicrustacea</taxon>
        <taxon>Malacostraca</taxon>
        <taxon>Eumalacostraca</taxon>
        <taxon>Eucarida</taxon>
        <taxon>Decapoda</taxon>
        <taxon>Dendrobranchiata</taxon>
        <taxon>Penaeoidea</taxon>
        <taxon>Penaeidae</taxon>
        <taxon>Penaeus</taxon>
    </lineage>
</organism>
<feature type="compositionally biased region" description="Low complexity" evidence="1">
    <location>
        <begin position="88"/>
        <end position="102"/>
    </location>
</feature>
<dbReference type="EMBL" id="QCYY01001891">
    <property type="protein sequence ID" value="ROT74469.1"/>
    <property type="molecule type" value="Genomic_DNA"/>
</dbReference>
<feature type="region of interest" description="Disordered" evidence="1">
    <location>
        <begin position="223"/>
        <end position="243"/>
    </location>
</feature>
<evidence type="ECO:0000313" key="3">
    <source>
        <dbReference type="Proteomes" id="UP000283509"/>
    </source>
</evidence>
<feature type="region of interest" description="Disordered" evidence="1">
    <location>
        <begin position="127"/>
        <end position="158"/>
    </location>
</feature>
<feature type="region of interest" description="Disordered" evidence="1">
    <location>
        <begin position="256"/>
        <end position="294"/>
    </location>
</feature>
<keyword evidence="3" id="KW-1185">Reference proteome</keyword>
<feature type="compositionally biased region" description="Low complexity" evidence="1">
    <location>
        <begin position="138"/>
        <end position="153"/>
    </location>
</feature>